<evidence type="ECO:0000256" key="1">
    <source>
        <dbReference type="ARBA" id="ARBA00022679"/>
    </source>
</evidence>
<dbReference type="SUPFAM" id="SSF56112">
    <property type="entry name" value="Protein kinase-like (PK-like)"/>
    <property type="match status" value="1"/>
</dbReference>
<evidence type="ECO:0000259" key="6">
    <source>
        <dbReference type="PROSITE" id="PS50011"/>
    </source>
</evidence>
<dbReference type="InterPro" id="IPR011009">
    <property type="entry name" value="Kinase-like_dom_sf"/>
</dbReference>
<accession>A0A518E382</accession>
<evidence type="ECO:0000313" key="8">
    <source>
        <dbReference type="Proteomes" id="UP000317648"/>
    </source>
</evidence>
<dbReference type="KEGG" id="lcre:Pla8534_63720"/>
<dbReference type="AlphaFoldDB" id="A0A518E382"/>
<dbReference type="EMBL" id="CP036433">
    <property type="protein sequence ID" value="QDU98503.1"/>
    <property type="molecule type" value="Genomic_DNA"/>
</dbReference>
<dbReference type="Gene3D" id="3.30.200.20">
    <property type="entry name" value="Phosphorylase Kinase, domain 1"/>
    <property type="match status" value="1"/>
</dbReference>
<sequence length="390" mass="44777">MDYDLPLDYLFARLKKSGLLTPDRISELRQKVQPDKFPDAKAAAALLIRQKVISRLQAELLLSRNPERFFIDDYRLIEIVGSGGMGRVYVATERDSRWKVALKVLSDHHRHDMGIVARFQIEAQIGLKLNHPNILRTRDICSTEDHTGKLHYVVMDFVRGVTLSEWLEMNGPMDSEHACDVVMQTALGLHHMHQQQMVHRDVKPSNLLITDRGQVKILDFGLAHFDDDDEEFSMAMIFGQDCMGTPDYISPEQANDSYKIDHTADIYSLGCAFYQALTGTPPFPFETTAQKLDGHRRLTPRRVRELNPDIPPRVESIVHKMLAKRPEHRIASAMQVARLLEPYAQRRAIKFDFSAILRERVKNDRKRSTYIKRQSTIAAVKDDHEPNSLV</sequence>
<proteinExistence type="predicted"/>
<dbReference type="InterPro" id="IPR008271">
    <property type="entry name" value="Ser/Thr_kinase_AS"/>
</dbReference>
<dbReference type="InterPro" id="IPR000719">
    <property type="entry name" value="Prot_kinase_dom"/>
</dbReference>
<keyword evidence="8" id="KW-1185">Reference proteome</keyword>
<dbReference type="PANTHER" id="PTHR43289:SF34">
    <property type="entry name" value="SERINE_THREONINE-PROTEIN KINASE YBDM-RELATED"/>
    <property type="match status" value="1"/>
</dbReference>
<keyword evidence="2 5" id="KW-0547">Nucleotide-binding</keyword>
<evidence type="ECO:0000256" key="5">
    <source>
        <dbReference type="PROSITE-ProRule" id="PRU10141"/>
    </source>
</evidence>
<feature type="binding site" evidence="5">
    <location>
        <position position="103"/>
    </location>
    <ligand>
        <name>ATP</name>
        <dbReference type="ChEBI" id="CHEBI:30616"/>
    </ligand>
</feature>
<organism evidence="7 8">
    <name type="scientific">Lignipirellula cremea</name>
    <dbReference type="NCBI Taxonomy" id="2528010"/>
    <lineage>
        <taxon>Bacteria</taxon>
        <taxon>Pseudomonadati</taxon>
        <taxon>Planctomycetota</taxon>
        <taxon>Planctomycetia</taxon>
        <taxon>Pirellulales</taxon>
        <taxon>Pirellulaceae</taxon>
        <taxon>Lignipirellula</taxon>
    </lineage>
</organism>
<dbReference type="GO" id="GO:0004674">
    <property type="term" value="F:protein serine/threonine kinase activity"/>
    <property type="evidence" value="ECO:0007669"/>
    <property type="project" value="UniProtKB-EC"/>
</dbReference>
<feature type="domain" description="Protein kinase" evidence="6">
    <location>
        <begin position="74"/>
        <end position="344"/>
    </location>
</feature>
<evidence type="ECO:0000256" key="4">
    <source>
        <dbReference type="ARBA" id="ARBA00022840"/>
    </source>
</evidence>
<reference evidence="7 8" key="1">
    <citation type="submission" date="2019-02" db="EMBL/GenBank/DDBJ databases">
        <title>Deep-cultivation of Planctomycetes and their phenomic and genomic characterization uncovers novel biology.</title>
        <authorList>
            <person name="Wiegand S."/>
            <person name="Jogler M."/>
            <person name="Boedeker C."/>
            <person name="Pinto D."/>
            <person name="Vollmers J."/>
            <person name="Rivas-Marin E."/>
            <person name="Kohn T."/>
            <person name="Peeters S.H."/>
            <person name="Heuer A."/>
            <person name="Rast P."/>
            <person name="Oberbeckmann S."/>
            <person name="Bunk B."/>
            <person name="Jeske O."/>
            <person name="Meyerdierks A."/>
            <person name="Storesund J.E."/>
            <person name="Kallscheuer N."/>
            <person name="Luecker S."/>
            <person name="Lage O.M."/>
            <person name="Pohl T."/>
            <person name="Merkel B.J."/>
            <person name="Hornburger P."/>
            <person name="Mueller R.-W."/>
            <person name="Bruemmer F."/>
            <person name="Labrenz M."/>
            <person name="Spormann A.M."/>
            <person name="Op den Camp H."/>
            <person name="Overmann J."/>
            <person name="Amann R."/>
            <person name="Jetten M.S.M."/>
            <person name="Mascher T."/>
            <person name="Medema M.H."/>
            <person name="Devos D.P."/>
            <person name="Kaster A.-K."/>
            <person name="Ovreas L."/>
            <person name="Rohde M."/>
            <person name="Galperin M.Y."/>
            <person name="Jogler C."/>
        </authorList>
    </citation>
    <scope>NUCLEOTIDE SEQUENCE [LARGE SCALE GENOMIC DNA]</scope>
    <source>
        <strain evidence="7 8">Pla85_3_4</strain>
    </source>
</reference>
<keyword evidence="3 7" id="KW-0418">Kinase</keyword>
<evidence type="ECO:0000256" key="2">
    <source>
        <dbReference type="ARBA" id="ARBA00022741"/>
    </source>
</evidence>
<name>A0A518E382_9BACT</name>
<dbReference type="CDD" id="cd14014">
    <property type="entry name" value="STKc_PknB_like"/>
    <property type="match status" value="1"/>
</dbReference>
<dbReference type="PROSITE" id="PS50011">
    <property type="entry name" value="PROTEIN_KINASE_DOM"/>
    <property type="match status" value="1"/>
</dbReference>
<dbReference type="EC" id="2.7.11.1" evidence="7"/>
<keyword evidence="4 5" id="KW-0067">ATP-binding</keyword>
<keyword evidence="1 7" id="KW-0808">Transferase</keyword>
<protein>
    <submittedName>
        <fullName evidence="7">Serine/threonine-protein kinase PrkC</fullName>
        <ecNumber evidence="7">2.7.11.1</ecNumber>
    </submittedName>
</protein>
<dbReference type="Gene3D" id="1.10.510.10">
    <property type="entry name" value="Transferase(Phosphotransferase) domain 1"/>
    <property type="match status" value="1"/>
</dbReference>
<dbReference type="Proteomes" id="UP000317648">
    <property type="component" value="Chromosome"/>
</dbReference>
<dbReference type="GO" id="GO:0005524">
    <property type="term" value="F:ATP binding"/>
    <property type="evidence" value="ECO:0007669"/>
    <property type="project" value="UniProtKB-UniRule"/>
</dbReference>
<dbReference type="Pfam" id="PF00069">
    <property type="entry name" value="Pkinase"/>
    <property type="match status" value="1"/>
</dbReference>
<dbReference type="PANTHER" id="PTHR43289">
    <property type="entry name" value="MITOGEN-ACTIVATED PROTEIN KINASE KINASE KINASE 20-RELATED"/>
    <property type="match status" value="1"/>
</dbReference>
<dbReference type="SMART" id="SM00220">
    <property type="entry name" value="S_TKc"/>
    <property type="match status" value="1"/>
</dbReference>
<evidence type="ECO:0000313" key="7">
    <source>
        <dbReference type="EMBL" id="QDU98503.1"/>
    </source>
</evidence>
<dbReference type="PROSITE" id="PS00108">
    <property type="entry name" value="PROTEIN_KINASE_ST"/>
    <property type="match status" value="1"/>
</dbReference>
<dbReference type="InterPro" id="IPR017441">
    <property type="entry name" value="Protein_kinase_ATP_BS"/>
</dbReference>
<gene>
    <name evidence="7" type="primary">prkC_15</name>
    <name evidence="7" type="ORF">Pla8534_63720</name>
</gene>
<evidence type="ECO:0000256" key="3">
    <source>
        <dbReference type="ARBA" id="ARBA00022777"/>
    </source>
</evidence>
<dbReference type="PROSITE" id="PS00107">
    <property type="entry name" value="PROTEIN_KINASE_ATP"/>
    <property type="match status" value="1"/>
</dbReference>